<feature type="compositionally biased region" description="Basic and acidic residues" evidence="2">
    <location>
        <begin position="381"/>
        <end position="393"/>
    </location>
</feature>
<feature type="region of interest" description="Disordered" evidence="2">
    <location>
        <begin position="198"/>
        <end position="428"/>
    </location>
</feature>
<protein>
    <submittedName>
        <fullName evidence="4">Serine/arginine repetitive matrix protein 1</fullName>
    </submittedName>
</protein>
<feature type="domain" description="PWI" evidence="3">
    <location>
        <begin position="64"/>
        <end position="163"/>
    </location>
</feature>
<dbReference type="OrthoDB" id="163257at2759"/>
<dbReference type="PANTHER" id="PTHR23148:SF0">
    <property type="entry name" value="SERINE_ARGININE REPETITIVE MATRIX PROTEIN 1"/>
    <property type="match status" value="1"/>
</dbReference>
<evidence type="ECO:0000259" key="3">
    <source>
        <dbReference type="PROSITE" id="PS51025"/>
    </source>
</evidence>
<comment type="caution">
    <text evidence="4">The sequence shown here is derived from an EMBL/GenBank/DDBJ whole genome shotgun (WGS) entry which is preliminary data.</text>
</comment>
<sequence length="428" mass="48943">MLNEAHSVTPSTCRQLHLLRQRHCLTPAFPSSTSSPFRLIHYHHITPIMSAALKTGADARAMRNTSFPPEFSKKVDMTKVNLPVIKKWVSDEITKILNSDDDVVTEMIFTLLEAGKFPNIKQIQTDISGFLDKDAPPFCLQLWKLLLSAQADPKGIPQELLEAKKFELIQERIAEDKAREEARQREIEDRERERDLARIRERERGSRGGRGGGRGGRGRVRDRSFDRRPSRDLSRSPPPRRRSPPRATDSYVPGGRGRGGRDDNPRRRRRSPSYGRSPSRSRSPPRRRRRRDSYSDASRSPPRKRDRPASSDDDDRHHRRRSPSPRRRRRSPSYSDYSRSPPSRRRRPSPSRSPPPRRRSRSHSPPSKRKGRLSPPADLIPSKDRNKNYRLSRDSSSYGDRPGNGRRGSKSSESVASGGAKNEVGNDD</sequence>
<proteinExistence type="predicted"/>
<feature type="compositionally biased region" description="Basic and acidic residues" evidence="2">
    <location>
        <begin position="219"/>
        <end position="234"/>
    </location>
</feature>
<dbReference type="GO" id="GO:0006397">
    <property type="term" value="P:mRNA processing"/>
    <property type="evidence" value="ECO:0007669"/>
    <property type="project" value="UniProtKB-KW"/>
</dbReference>
<feature type="compositionally biased region" description="Low complexity" evidence="2">
    <location>
        <begin position="332"/>
        <end position="341"/>
    </location>
</feature>
<gene>
    <name evidence="4" type="ORF">CB0940_04391</name>
</gene>
<accession>A0A2G5HJ47</accession>
<dbReference type="PANTHER" id="PTHR23148">
    <property type="entry name" value="SERINE/ARGININE REGULATED NUCLEAR MATRIX PROTEIN"/>
    <property type="match status" value="1"/>
</dbReference>
<evidence type="ECO:0000313" key="5">
    <source>
        <dbReference type="Proteomes" id="UP000230605"/>
    </source>
</evidence>
<dbReference type="GO" id="GO:0048024">
    <property type="term" value="P:regulation of mRNA splicing, via spliceosome"/>
    <property type="evidence" value="ECO:0007669"/>
    <property type="project" value="TreeGrafter"/>
</dbReference>
<dbReference type="InterPro" id="IPR036483">
    <property type="entry name" value="PWI_dom_sf"/>
</dbReference>
<dbReference type="SUPFAM" id="SSF101233">
    <property type="entry name" value="PWI domain"/>
    <property type="match status" value="1"/>
</dbReference>
<feature type="compositionally biased region" description="Basic residues" evidence="2">
    <location>
        <begin position="317"/>
        <end position="331"/>
    </location>
</feature>
<dbReference type="Gene3D" id="1.20.1390.10">
    <property type="entry name" value="PWI domain"/>
    <property type="match status" value="1"/>
</dbReference>
<evidence type="ECO:0000256" key="2">
    <source>
        <dbReference type="SAM" id="MobiDB-lite"/>
    </source>
</evidence>
<dbReference type="AlphaFoldDB" id="A0A2G5HJ47"/>
<reference evidence="4 5" key="1">
    <citation type="submission" date="2015-10" db="EMBL/GenBank/DDBJ databases">
        <title>The cercosporin biosynthetic gene cluster was horizontally transferred to several fungal lineages and shown to be expanded in Cercospora beticola based on microsynteny with recipient genomes.</title>
        <authorList>
            <person name="De Jonge R."/>
            <person name="Ebert M.K."/>
            <person name="Suttle J.C."/>
            <person name="Jurick Ii W.M."/>
            <person name="Secor G.A."/>
            <person name="Thomma B.P."/>
            <person name="Van De Peer Y."/>
            <person name="Bolton M.D."/>
        </authorList>
    </citation>
    <scope>NUCLEOTIDE SEQUENCE [LARGE SCALE GENOMIC DNA]</scope>
    <source>
        <strain evidence="4 5">09-40</strain>
    </source>
</reference>
<feature type="compositionally biased region" description="Basic residues" evidence="2">
    <location>
        <begin position="342"/>
        <end position="372"/>
    </location>
</feature>
<name>A0A2G5HJ47_CERBT</name>
<dbReference type="Proteomes" id="UP000230605">
    <property type="component" value="Chromosome 4"/>
</dbReference>
<dbReference type="InterPro" id="IPR002483">
    <property type="entry name" value="PWI_dom"/>
</dbReference>
<dbReference type="SMART" id="SM00311">
    <property type="entry name" value="PWI"/>
    <property type="match status" value="1"/>
</dbReference>
<keyword evidence="1" id="KW-0507">mRNA processing</keyword>
<dbReference type="GO" id="GO:0003723">
    <property type="term" value="F:RNA binding"/>
    <property type="evidence" value="ECO:0007669"/>
    <property type="project" value="TreeGrafter"/>
</dbReference>
<dbReference type="EMBL" id="LKMD01000105">
    <property type="protein sequence ID" value="PIA92584.1"/>
    <property type="molecule type" value="Genomic_DNA"/>
</dbReference>
<dbReference type="InterPro" id="IPR052225">
    <property type="entry name" value="Ser/Arg_repetitive_matrix"/>
</dbReference>
<feature type="compositionally biased region" description="Low complexity" evidence="2">
    <location>
        <begin position="272"/>
        <end position="282"/>
    </location>
</feature>
<organism evidence="4 5">
    <name type="scientific">Cercospora beticola</name>
    <name type="common">Sugarbeet leaf spot fungus</name>
    <dbReference type="NCBI Taxonomy" id="122368"/>
    <lineage>
        <taxon>Eukaryota</taxon>
        <taxon>Fungi</taxon>
        <taxon>Dikarya</taxon>
        <taxon>Ascomycota</taxon>
        <taxon>Pezizomycotina</taxon>
        <taxon>Dothideomycetes</taxon>
        <taxon>Dothideomycetidae</taxon>
        <taxon>Mycosphaerellales</taxon>
        <taxon>Mycosphaerellaceae</taxon>
        <taxon>Cercospora</taxon>
    </lineage>
</organism>
<dbReference type="GO" id="GO:0005681">
    <property type="term" value="C:spliceosomal complex"/>
    <property type="evidence" value="ECO:0007669"/>
    <property type="project" value="TreeGrafter"/>
</dbReference>
<evidence type="ECO:0000313" key="4">
    <source>
        <dbReference type="EMBL" id="PIA92584.1"/>
    </source>
</evidence>
<feature type="compositionally biased region" description="Basic and acidic residues" evidence="2">
    <location>
        <begin position="307"/>
        <end position="316"/>
    </location>
</feature>
<evidence type="ECO:0000256" key="1">
    <source>
        <dbReference type="ARBA" id="ARBA00022664"/>
    </source>
</evidence>
<dbReference type="PROSITE" id="PS51025">
    <property type="entry name" value="PWI"/>
    <property type="match status" value="1"/>
</dbReference>
<dbReference type="Pfam" id="PF01480">
    <property type="entry name" value="PWI"/>
    <property type="match status" value="1"/>
</dbReference>